<sequence length="308" mass="33449">MSPSPMPSSSRWWLRGSKPWNNWPSCAPSSAMRSRATCSRGPCPARPWPTCWRAASPIRSPLCPRAGVGTTMAAEVKHSYTIPCPSTFRDAALALADQRRVNVADLARSVMLVVPAPEIEAFPDPGEPPPGDREIVVLKSGPSAGRPWRRKPRLQVRMATGYTVPFVRQALAIALALATGDVVVSVGNGAPLERPPPPPRPDPALVAEIELLRTEVEVLRRERDKLASMVPLLVGDPLPGGVGTRQDALYVMGFAPGSWPDAAQVRSRFRHLATILHPDSGLGDHDRMSQLNQAMSVLREQGERPRVT</sequence>
<gene>
    <name evidence="1" type="ORF">RSPPHO_01819</name>
</gene>
<keyword evidence="2" id="KW-1185">Reference proteome</keyword>
<dbReference type="PATRIC" id="fig|1150469.3.peg.2045"/>
<dbReference type="AlphaFoldDB" id="H6SKD0"/>
<proteinExistence type="predicted"/>
<dbReference type="SUPFAM" id="SSF46565">
    <property type="entry name" value="Chaperone J-domain"/>
    <property type="match status" value="1"/>
</dbReference>
<keyword evidence="1" id="KW-0346">Stress response</keyword>
<name>H6SKD0_PARPM</name>
<protein>
    <submittedName>
        <fullName evidence="1">Heat shock protein DnaJ-like</fullName>
    </submittedName>
</protein>
<dbReference type="Proteomes" id="UP000033220">
    <property type="component" value="Chromosome DSM 122"/>
</dbReference>
<dbReference type="KEGG" id="rpm:RSPPHO_01819"/>
<dbReference type="eggNOG" id="COG2214">
    <property type="taxonomic scope" value="Bacteria"/>
</dbReference>
<dbReference type="Gene3D" id="1.10.287.110">
    <property type="entry name" value="DnaJ domain"/>
    <property type="match status" value="1"/>
</dbReference>
<dbReference type="InterPro" id="IPR036869">
    <property type="entry name" value="J_dom_sf"/>
</dbReference>
<evidence type="ECO:0000313" key="2">
    <source>
        <dbReference type="Proteomes" id="UP000033220"/>
    </source>
</evidence>
<accession>H6SKD0</accession>
<dbReference type="STRING" id="1150469.RSPPHO_01819"/>
<reference evidence="1 2" key="1">
    <citation type="submission" date="2012-02" db="EMBL/GenBank/DDBJ databases">
        <title>Shotgun genome sequence of Phaeospirillum photometricum DSM 122.</title>
        <authorList>
            <person name="Duquesne K."/>
            <person name="Sturgis J."/>
        </authorList>
    </citation>
    <scope>NUCLEOTIDE SEQUENCE [LARGE SCALE GENOMIC DNA]</scope>
    <source>
        <strain evidence="2">DSM122</strain>
    </source>
</reference>
<organism evidence="1 2">
    <name type="scientific">Pararhodospirillum photometricum DSM 122</name>
    <dbReference type="NCBI Taxonomy" id="1150469"/>
    <lineage>
        <taxon>Bacteria</taxon>
        <taxon>Pseudomonadati</taxon>
        <taxon>Pseudomonadota</taxon>
        <taxon>Alphaproteobacteria</taxon>
        <taxon>Rhodospirillales</taxon>
        <taxon>Rhodospirillaceae</taxon>
        <taxon>Pararhodospirillum</taxon>
    </lineage>
</organism>
<dbReference type="HOGENOM" id="CLU_078516_0_0_5"/>
<evidence type="ECO:0000313" key="1">
    <source>
        <dbReference type="EMBL" id="CCG08445.1"/>
    </source>
</evidence>
<dbReference type="EMBL" id="HE663493">
    <property type="protein sequence ID" value="CCG08445.1"/>
    <property type="molecule type" value="Genomic_DNA"/>
</dbReference>